<sequence>MNRYIKKKSLDPLETYVPAVIQAREQLVDAGKLMVQDPIEARIRLRSSAFEGLRDNIRALGEYATTNNAASERAAKDLVNRTFGTIQDFDFQLFSANRNKEPVGKEAETKLEQAISAMDDLLATVPADSMSKAREVLKSIESRALARSNGDAVEAYDEQMLQRLVPDAP</sequence>
<proteinExistence type="predicted"/>
<dbReference type="Pfam" id="PF25306">
    <property type="entry name" value="DUF7880"/>
    <property type="match status" value="1"/>
</dbReference>
<keyword evidence="3" id="KW-1185">Reference proteome</keyword>
<dbReference type="PANTHER" id="PTHR36014:SF1">
    <property type="entry name" value="OS03G0176700 PROTEIN"/>
    <property type="match status" value="1"/>
</dbReference>
<dbReference type="InterPro" id="IPR057202">
    <property type="entry name" value="DUF7880"/>
</dbReference>
<name>A0ABP1FU45_9CHLO</name>
<dbReference type="EMBL" id="CAXHTA020000007">
    <property type="protein sequence ID" value="CAL5222659.1"/>
    <property type="molecule type" value="Genomic_DNA"/>
</dbReference>
<reference evidence="2 3" key="1">
    <citation type="submission" date="2024-06" db="EMBL/GenBank/DDBJ databases">
        <authorList>
            <person name="Kraege A."/>
            <person name="Thomma B."/>
        </authorList>
    </citation>
    <scope>NUCLEOTIDE SEQUENCE [LARGE SCALE GENOMIC DNA]</scope>
</reference>
<dbReference type="Proteomes" id="UP001497392">
    <property type="component" value="Unassembled WGS sequence"/>
</dbReference>
<protein>
    <submittedName>
        <fullName evidence="2">G5056 protein</fullName>
    </submittedName>
</protein>
<evidence type="ECO:0000259" key="1">
    <source>
        <dbReference type="Pfam" id="PF25306"/>
    </source>
</evidence>
<dbReference type="PANTHER" id="PTHR36014">
    <property type="entry name" value="OS03G0176600 PROTEIN"/>
    <property type="match status" value="1"/>
</dbReference>
<feature type="domain" description="DUF7880" evidence="1">
    <location>
        <begin position="12"/>
        <end position="136"/>
    </location>
</feature>
<evidence type="ECO:0000313" key="3">
    <source>
        <dbReference type="Proteomes" id="UP001497392"/>
    </source>
</evidence>
<comment type="caution">
    <text evidence="2">The sequence shown here is derived from an EMBL/GenBank/DDBJ whole genome shotgun (WGS) entry which is preliminary data.</text>
</comment>
<accession>A0ABP1FU45</accession>
<evidence type="ECO:0000313" key="2">
    <source>
        <dbReference type="EMBL" id="CAL5222659.1"/>
    </source>
</evidence>
<organism evidence="2 3">
    <name type="scientific">Coccomyxa viridis</name>
    <dbReference type="NCBI Taxonomy" id="1274662"/>
    <lineage>
        <taxon>Eukaryota</taxon>
        <taxon>Viridiplantae</taxon>
        <taxon>Chlorophyta</taxon>
        <taxon>core chlorophytes</taxon>
        <taxon>Trebouxiophyceae</taxon>
        <taxon>Trebouxiophyceae incertae sedis</taxon>
        <taxon>Coccomyxaceae</taxon>
        <taxon>Coccomyxa</taxon>
    </lineage>
</organism>
<gene>
    <name evidence="2" type="primary">g5056</name>
    <name evidence="2" type="ORF">VP750_LOCUS4318</name>
</gene>